<protein>
    <recommendedName>
        <fullName evidence="4">Protein TsetseEP domain-containing protein</fullName>
    </recommendedName>
</protein>
<sequence length="495" mass="54721">MESLRYICWVVCLAQIAMVSGKPEFGTNLQFPVTPTFNELVMELSNFFGAFDDELYFMLSNQIPNSDSQQLLLAGFADDLSPKLRDISAELATAASSMYDVNGTLNAVLDKFAVVSDFYNTNANAFIASVNTQIGQYVSNELGNALVFIERVLPAVADTVDRFRIALLSAYTVQDVPAGVLRELIEALRNLKAHLPLLVYVFQRVGLNIQTADLYMATFKNHQQALPNAFSMQVNAFNANLDSLETAIGAKFSAAETNFINTGMRLSTGLTGKIQMQNNFAQIKSGLQAFASSRSVFLNNLGESIRLVSMSNRQSIATIVGGIYYDDENKPIDKAALSLSELLIESSPLAEFCHSKFAALVKDLPELGQIRLNECFDTELPRLSKLQKMIETYTRLVSFDVEDLWHNLRPCRNEFAAKTCLSKIATFYQQLAGARDLNSASRASNFLTLALNSIAGRIEFCLDRANIITFLDLVPSYIEDAASCVQTMSMEITEP</sequence>
<reference evidence="2" key="2">
    <citation type="submission" date="2020-05" db="UniProtKB">
        <authorList>
            <consortium name="EnsemblMetazoa"/>
        </authorList>
    </citation>
    <scope>IDENTIFICATION</scope>
    <source>
        <strain evidence="2">Epiroticus2</strain>
    </source>
</reference>
<evidence type="ECO:0000313" key="2">
    <source>
        <dbReference type="EnsemblMetazoa" id="AEPI000960-PA"/>
    </source>
</evidence>
<feature type="signal peptide" evidence="1">
    <location>
        <begin position="1"/>
        <end position="21"/>
    </location>
</feature>
<evidence type="ECO:0000256" key="1">
    <source>
        <dbReference type="SAM" id="SignalP"/>
    </source>
</evidence>
<dbReference type="AlphaFoldDB" id="A0A182P226"/>
<evidence type="ECO:0008006" key="4">
    <source>
        <dbReference type="Google" id="ProtNLM"/>
    </source>
</evidence>
<dbReference type="EnsemblMetazoa" id="AEPI000960-RA">
    <property type="protein sequence ID" value="AEPI000960-PA"/>
    <property type="gene ID" value="AEPI000960"/>
</dbReference>
<evidence type="ECO:0000313" key="3">
    <source>
        <dbReference type="Proteomes" id="UP000075885"/>
    </source>
</evidence>
<proteinExistence type="predicted"/>
<keyword evidence="1" id="KW-0732">Signal</keyword>
<organism evidence="2 3">
    <name type="scientific">Anopheles epiroticus</name>
    <dbReference type="NCBI Taxonomy" id="199890"/>
    <lineage>
        <taxon>Eukaryota</taxon>
        <taxon>Metazoa</taxon>
        <taxon>Ecdysozoa</taxon>
        <taxon>Arthropoda</taxon>
        <taxon>Hexapoda</taxon>
        <taxon>Insecta</taxon>
        <taxon>Pterygota</taxon>
        <taxon>Neoptera</taxon>
        <taxon>Endopterygota</taxon>
        <taxon>Diptera</taxon>
        <taxon>Nematocera</taxon>
        <taxon>Culicoidea</taxon>
        <taxon>Culicidae</taxon>
        <taxon>Anophelinae</taxon>
        <taxon>Anopheles</taxon>
    </lineage>
</organism>
<accession>A0A182P226</accession>
<reference evidence="3" key="1">
    <citation type="submission" date="2013-03" db="EMBL/GenBank/DDBJ databases">
        <title>The Genome Sequence of Anopheles epiroticus epiroticus2.</title>
        <authorList>
            <consortium name="The Broad Institute Genomics Platform"/>
            <person name="Neafsey D.E."/>
            <person name="Howell P."/>
            <person name="Walker B."/>
            <person name="Young S.K."/>
            <person name="Zeng Q."/>
            <person name="Gargeya S."/>
            <person name="Fitzgerald M."/>
            <person name="Haas B."/>
            <person name="Abouelleil A."/>
            <person name="Allen A.W."/>
            <person name="Alvarado L."/>
            <person name="Arachchi H.M."/>
            <person name="Berlin A.M."/>
            <person name="Chapman S.B."/>
            <person name="Gainer-Dewar J."/>
            <person name="Goldberg J."/>
            <person name="Griggs A."/>
            <person name="Gujja S."/>
            <person name="Hansen M."/>
            <person name="Howarth C."/>
            <person name="Imamovic A."/>
            <person name="Ireland A."/>
            <person name="Larimer J."/>
            <person name="McCowan C."/>
            <person name="Murphy C."/>
            <person name="Pearson M."/>
            <person name="Poon T.W."/>
            <person name="Priest M."/>
            <person name="Roberts A."/>
            <person name="Saif S."/>
            <person name="Shea T."/>
            <person name="Sisk P."/>
            <person name="Sykes S."/>
            <person name="Wortman J."/>
            <person name="Nusbaum C."/>
            <person name="Birren B."/>
        </authorList>
    </citation>
    <scope>NUCLEOTIDE SEQUENCE [LARGE SCALE GENOMIC DNA]</scope>
    <source>
        <strain evidence="3">Epiroticus2</strain>
    </source>
</reference>
<name>A0A182P226_9DIPT</name>
<dbReference type="VEuPathDB" id="VectorBase:AEPI000960"/>
<dbReference type="Proteomes" id="UP000075885">
    <property type="component" value="Unassembled WGS sequence"/>
</dbReference>
<keyword evidence="3" id="KW-1185">Reference proteome</keyword>
<feature type="chain" id="PRO_5008130849" description="Protein TsetseEP domain-containing protein" evidence="1">
    <location>
        <begin position="22"/>
        <end position="495"/>
    </location>
</feature>